<dbReference type="EMBL" id="CAKLDM010000004">
    <property type="protein sequence ID" value="CAH0543050.1"/>
    <property type="molecule type" value="Genomic_DNA"/>
</dbReference>
<sequence>MTPNELLELVKKRFTILLHDDPDSLNSALTQAIGKYQDLAGFMKRVRITDASKLTNDNQFALPPLFMTRVVVKDNAGRYIRSDVWDDQLELGLDGSEQYPIVVTYLENAQGGDFDQYQLPASTTSLIADYLYLLIEGPNNERKRRIAMAGKLDTSDIATEADVATRKADMEEKIKSSRAIMPTLSLM</sequence>
<organism evidence="1 2">
    <name type="scientific">Vibrio marisflavi CECT 7928</name>
    <dbReference type="NCBI Taxonomy" id="634439"/>
    <lineage>
        <taxon>Bacteria</taxon>
        <taxon>Pseudomonadati</taxon>
        <taxon>Pseudomonadota</taxon>
        <taxon>Gammaproteobacteria</taxon>
        <taxon>Vibrionales</taxon>
        <taxon>Vibrionaceae</taxon>
        <taxon>Vibrio</taxon>
    </lineage>
</organism>
<gene>
    <name evidence="1" type="ORF">VMF7928_04377</name>
</gene>
<dbReference type="Proteomes" id="UP000838748">
    <property type="component" value="Unassembled WGS sequence"/>
</dbReference>
<dbReference type="RefSeq" id="WP_237363894.1">
    <property type="nucleotide sequence ID" value="NZ_CAKLDM010000004.1"/>
</dbReference>
<evidence type="ECO:0000313" key="1">
    <source>
        <dbReference type="EMBL" id="CAH0543050.1"/>
    </source>
</evidence>
<name>A0ABN8E8W9_9VIBR</name>
<proteinExistence type="predicted"/>
<comment type="caution">
    <text evidence="1">The sequence shown here is derived from an EMBL/GenBank/DDBJ whole genome shotgun (WGS) entry which is preliminary data.</text>
</comment>
<reference evidence="1" key="1">
    <citation type="submission" date="2021-11" db="EMBL/GenBank/DDBJ databases">
        <authorList>
            <person name="Rodrigo-Torres L."/>
            <person name="Arahal R. D."/>
            <person name="Lucena T."/>
        </authorList>
    </citation>
    <scope>NUCLEOTIDE SEQUENCE</scope>
    <source>
        <strain evidence="1">CECT 7928</strain>
    </source>
</reference>
<keyword evidence="2" id="KW-1185">Reference proteome</keyword>
<protein>
    <submittedName>
        <fullName evidence="1">Uncharacterized protein</fullName>
    </submittedName>
</protein>
<evidence type="ECO:0000313" key="2">
    <source>
        <dbReference type="Proteomes" id="UP000838748"/>
    </source>
</evidence>
<accession>A0ABN8E8W9</accession>